<proteinExistence type="predicted"/>
<organism evidence="1 2">
    <name type="scientific">Dioscorea alata</name>
    <name type="common">Purple yam</name>
    <dbReference type="NCBI Taxonomy" id="55571"/>
    <lineage>
        <taxon>Eukaryota</taxon>
        <taxon>Viridiplantae</taxon>
        <taxon>Streptophyta</taxon>
        <taxon>Embryophyta</taxon>
        <taxon>Tracheophyta</taxon>
        <taxon>Spermatophyta</taxon>
        <taxon>Magnoliopsida</taxon>
        <taxon>Liliopsida</taxon>
        <taxon>Dioscoreales</taxon>
        <taxon>Dioscoreaceae</taxon>
        <taxon>Dioscorea</taxon>
    </lineage>
</organism>
<dbReference type="Proteomes" id="UP000827976">
    <property type="component" value="Chromosome 12"/>
</dbReference>
<name>A0ACB7V1E3_DIOAL</name>
<protein>
    <submittedName>
        <fullName evidence="1">BURP domain-containing protein</fullName>
    </submittedName>
</protein>
<accession>A0ACB7V1E3</accession>
<reference evidence="2" key="1">
    <citation type="journal article" date="2022" name="Nat. Commun.">
        <title>Chromosome evolution and the genetic basis of agronomically important traits in greater yam.</title>
        <authorList>
            <person name="Bredeson J.V."/>
            <person name="Lyons J.B."/>
            <person name="Oniyinde I.O."/>
            <person name="Okereke N.R."/>
            <person name="Kolade O."/>
            <person name="Nnabue I."/>
            <person name="Nwadili C.O."/>
            <person name="Hribova E."/>
            <person name="Parker M."/>
            <person name="Nwogha J."/>
            <person name="Shu S."/>
            <person name="Carlson J."/>
            <person name="Kariba R."/>
            <person name="Muthemba S."/>
            <person name="Knop K."/>
            <person name="Barton G.J."/>
            <person name="Sherwood A.V."/>
            <person name="Lopez-Montes A."/>
            <person name="Asiedu R."/>
            <person name="Jamnadass R."/>
            <person name="Muchugi A."/>
            <person name="Goodstein D."/>
            <person name="Egesi C.N."/>
            <person name="Featherston J."/>
            <person name="Asfaw A."/>
            <person name="Simpson G.G."/>
            <person name="Dolezel J."/>
            <person name="Hendre P.S."/>
            <person name="Van Deynze A."/>
            <person name="Kumar P.L."/>
            <person name="Obidiegwu J.E."/>
            <person name="Bhattacharjee R."/>
            <person name="Rokhsar D.S."/>
        </authorList>
    </citation>
    <scope>NUCLEOTIDE SEQUENCE [LARGE SCALE GENOMIC DNA]</scope>
    <source>
        <strain evidence="2">cv. TDa95/00328</strain>
    </source>
</reference>
<sequence>MATLQPFPLFLLSISFFLITTTNGASPNPFTAKAALIRYWDRKTPNQRPHPSFFLSKLSPLSALDSTTYSSLLSSNPSSLTPHLLTFCSAAHLLCSPWTPSLTSKSPKNSHFANYNNVNFTNYGSHINGDQDSFKNYSQSQIIPVDVFKSYSRDSVFHDENFKTYSPNGTITTDNFTSYASSAVGGAGDFNSYGASTQVSQVNFANYETESNGHTQNFTSYSDANAQGFQTFTQYAKRTNAISTMFTSYSKDNSIGISTFKGYGEGANNPLDEFKKYGTDPGLSHQNFKSYGDHATAGTQSFSNYRGKFDDGDSTFKSYGKVGNNPTLEFSSYGKEKGEGNDHFTSYGEGATDPKVSFKTYKGTPTEFNSYSKTGVTFADYQNSTIQTDNLQSGKTVNIGVEPGKFFRESSLKEGTVMPMPDIRDKMPKRSFLPRDISGKLPFNAIELAKIFDAPSGTALGRAISDTISECERAPSAGETKRCATSAEDMIDFAVSVLGSDAVPRSTETARGSGSNILIGKVKGIDGGRITKSVSCHQSLFPYLVYYCHSVPKVRVYEAEILSVETKEKINHGVAICHLDTSDWSPGHGAFVALGSKPGVIEVCHWIFEGDLTWGKAD</sequence>
<evidence type="ECO:0000313" key="2">
    <source>
        <dbReference type="Proteomes" id="UP000827976"/>
    </source>
</evidence>
<gene>
    <name evidence="1" type="ORF">IHE45_12G036400</name>
</gene>
<dbReference type="EMBL" id="CM037022">
    <property type="protein sequence ID" value="KAH7667078.1"/>
    <property type="molecule type" value="Genomic_DNA"/>
</dbReference>
<evidence type="ECO:0000313" key="1">
    <source>
        <dbReference type="EMBL" id="KAH7667078.1"/>
    </source>
</evidence>
<keyword evidence="2" id="KW-1185">Reference proteome</keyword>
<comment type="caution">
    <text evidence="1">The sequence shown here is derived from an EMBL/GenBank/DDBJ whole genome shotgun (WGS) entry which is preliminary data.</text>
</comment>